<feature type="transmembrane region" description="Helical" evidence="1">
    <location>
        <begin position="93"/>
        <end position="111"/>
    </location>
</feature>
<evidence type="ECO:0000256" key="1">
    <source>
        <dbReference type="SAM" id="Phobius"/>
    </source>
</evidence>
<evidence type="ECO:0000313" key="2">
    <source>
        <dbReference type="EMBL" id="MER7178690.1"/>
    </source>
</evidence>
<keyword evidence="1" id="KW-1133">Transmembrane helix</keyword>
<dbReference type="EMBL" id="JBEPEK010000018">
    <property type="protein sequence ID" value="MER7178690.1"/>
    <property type="molecule type" value="Genomic_DNA"/>
</dbReference>
<accession>A0ABV1WP98</accession>
<organism evidence="2 3">
    <name type="scientific">Streptomyces hyaluromycini</name>
    <dbReference type="NCBI Taxonomy" id="1377993"/>
    <lineage>
        <taxon>Bacteria</taxon>
        <taxon>Bacillati</taxon>
        <taxon>Actinomycetota</taxon>
        <taxon>Actinomycetes</taxon>
        <taxon>Kitasatosporales</taxon>
        <taxon>Streptomycetaceae</taxon>
        <taxon>Streptomyces</taxon>
    </lineage>
</organism>
<comment type="caution">
    <text evidence="2">The sequence shown here is derived from an EMBL/GenBank/DDBJ whole genome shotgun (WGS) entry which is preliminary data.</text>
</comment>
<keyword evidence="1" id="KW-0472">Membrane</keyword>
<sequence length="267" mass="28332">MTALSAAPGPAPAPAPASASASRSLSRLHRPALLVWAAFVLLVTGWLLWLHFSKVPTERTCPHLPFDSKEYAANCDYSAFTDANNVYNFLGEALTYACVAVAAWAGGALVGRELESGTAKLAWTQSLSPARWLAGKLVAAALPLVAGGGLLALVFDRVWTSDEDWLVSNWTYDRVFIPRGPLLPALLLLGLAVGALAGIALRRTLPALGAAAAVTLLTRLYLREAWKPLRGPLHGFWAVHLSATAMVLALSVAATAGAFCLLRRQAR</sequence>
<evidence type="ECO:0008006" key="4">
    <source>
        <dbReference type="Google" id="ProtNLM"/>
    </source>
</evidence>
<feature type="transmembrane region" description="Helical" evidence="1">
    <location>
        <begin position="175"/>
        <end position="197"/>
    </location>
</feature>
<evidence type="ECO:0000313" key="3">
    <source>
        <dbReference type="Proteomes" id="UP001474181"/>
    </source>
</evidence>
<protein>
    <recommendedName>
        <fullName evidence="4">ABC transporter permease</fullName>
    </recommendedName>
</protein>
<feature type="transmembrane region" description="Helical" evidence="1">
    <location>
        <begin position="33"/>
        <end position="52"/>
    </location>
</feature>
<name>A0ABV1WP98_9ACTN</name>
<reference evidence="2 3" key="1">
    <citation type="submission" date="2024-06" db="EMBL/GenBank/DDBJ databases">
        <title>The Natural Products Discovery Center: Release of the First 8490 Sequenced Strains for Exploring Actinobacteria Biosynthetic Diversity.</title>
        <authorList>
            <person name="Kalkreuter E."/>
            <person name="Kautsar S.A."/>
            <person name="Yang D."/>
            <person name="Bader C.D."/>
            <person name="Teijaro C.N."/>
            <person name="Fluegel L."/>
            <person name="Davis C.M."/>
            <person name="Simpson J.R."/>
            <person name="Lauterbach L."/>
            <person name="Steele A.D."/>
            <person name="Gui C."/>
            <person name="Meng S."/>
            <person name="Li G."/>
            <person name="Viehrig K."/>
            <person name="Ye F."/>
            <person name="Su P."/>
            <person name="Kiefer A.F."/>
            <person name="Nichols A."/>
            <person name="Cepeda A.J."/>
            <person name="Yan W."/>
            <person name="Fan B."/>
            <person name="Jiang Y."/>
            <person name="Adhikari A."/>
            <person name="Zheng C.-J."/>
            <person name="Schuster L."/>
            <person name="Cowan T.M."/>
            <person name="Smanski M.J."/>
            <person name="Chevrette M.G."/>
            <person name="De Carvalho L.P.S."/>
            <person name="Shen B."/>
        </authorList>
    </citation>
    <scope>NUCLEOTIDE SEQUENCE [LARGE SCALE GENOMIC DNA]</scope>
    <source>
        <strain evidence="2 3">NPDC000234</strain>
    </source>
</reference>
<feature type="transmembrane region" description="Helical" evidence="1">
    <location>
        <begin position="234"/>
        <end position="262"/>
    </location>
</feature>
<feature type="transmembrane region" description="Helical" evidence="1">
    <location>
        <begin position="132"/>
        <end position="155"/>
    </location>
</feature>
<proteinExistence type="predicted"/>
<keyword evidence="3" id="KW-1185">Reference proteome</keyword>
<keyword evidence="1" id="KW-0812">Transmembrane</keyword>
<dbReference type="Proteomes" id="UP001474181">
    <property type="component" value="Unassembled WGS sequence"/>
</dbReference>
<feature type="transmembrane region" description="Helical" evidence="1">
    <location>
        <begin position="204"/>
        <end position="222"/>
    </location>
</feature>
<dbReference type="RefSeq" id="WP_350777275.1">
    <property type="nucleotide sequence ID" value="NZ_JBEPEK010000018.1"/>
</dbReference>
<gene>
    <name evidence="2" type="ORF">ABT404_04230</name>
</gene>